<evidence type="ECO:0000259" key="2">
    <source>
        <dbReference type="Pfam" id="PF01609"/>
    </source>
</evidence>
<dbReference type="GO" id="GO:0006313">
    <property type="term" value="P:DNA transposition"/>
    <property type="evidence" value="ECO:0007669"/>
    <property type="project" value="InterPro"/>
</dbReference>
<dbReference type="Pfam" id="PF01609">
    <property type="entry name" value="DDE_Tnp_1"/>
    <property type="match status" value="1"/>
</dbReference>
<dbReference type="InterPro" id="IPR002559">
    <property type="entry name" value="Transposase_11"/>
</dbReference>
<dbReference type="GO" id="GO:0003677">
    <property type="term" value="F:DNA binding"/>
    <property type="evidence" value="ECO:0007669"/>
    <property type="project" value="InterPro"/>
</dbReference>
<protein>
    <recommendedName>
        <fullName evidence="2">Transposase IS4-like domain-containing protein</fullName>
    </recommendedName>
</protein>
<dbReference type="EMBL" id="UIGR01000001">
    <property type="protein sequence ID" value="SUX31532.1"/>
    <property type="molecule type" value="Genomic_DNA"/>
</dbReference>
<dbReference type="Proteomes" id="UP000254029">
    <property type="component" value="Unassembled WGS sequence"/>
</dbReference>
<evidence type="ECO:0000313" key="3">
    <source>
        <dbReference type="EMBL" id="SUX31532.1"/>
    </source>
</evidence>
<reference evidence="3 4" key="1">
    <citation type="submission" date="2018-06" db="EMBL/GenBank/DDBJ databases">
        <authorList>
            <consortium name="Pathogen Informatics"/>
            <person name="Doyle S."/>
        </authorList>
    </citation>
    <scope>NUCLEOTIDE SEQUENCE [LARGE SCALE GENOMIC DNA]</scope>
    <source>
        <strain evidence="3 4">NCTC8684</strain>
    </source>
</reference>
<evidence type="ECO:0000256" key="1">
    <source>
        <dbReference type="SAM" id="MobiDB-lite"/>
    </source>
</evidence>
<dbReference type="GO" id="GO:0004803">
    <property type="term" value="F:transposase activity"/>
    <property type="evidence" value="ECO:0007669"/>
    <property type="project" value="InterPro"/>
</dbReference>
<evidence type="ECO:0000313" key="4">
    <source>
        <dbReference type="Proteomes" id="UP000254029"/>
    </source>
</evidence>
<comment type="caution">
    <text evidence="3">The sequence shown here is derived from an EMBL/GenBank/DDBJ whole genome shotgun (WGS) entry which is preliminary data.</text>
</comment>
<dbReference type="AlphaFoldDB" id="A0AAX2M5D9"/>
<accession>A0AAX2M5D9</accession>
<sequence length="83" mass="9293">MLGEGEWKTKKYGAEYRRQWRKVHLGIDAETLQIRAIEATDNRQGDAQMLPSLLTQIPADEPIAPCASSQASPWTPSRTKPPC</sequence>
<name>A0AAX2M5D9_CHRVL</name>
<gene>
    <name evidence="3" type="ORF">NCTC8684_00578</name>
</gene>
<feature type="domain" description="Transposase IS4-like" evidence="2">
    <location>
        <begin position="4"/>
        <end position="60"/>
    </location>
</feature>
<organism evidence="3 4">
    <name type="scientific">Chromobacterium violaceum</name>
    <dbReference type="NCBI Taxonomy" id="536"/>
    <lineage>
        <taxon>Bacteria</taxon>
        <taxon>Pseudomonadati</taxon>
        <taxon>Pseudomonadota</taxon>
        <taxon>Betaproteobacteria</taxon>
        <taxon>Neisseriales</taxon>
        <taxon>Chromobacteriaceae</taxon>
        <taxon>Chromobacterium</taxon>
    </lineage>
</organism>
<feature type="region of interest" description="Disordered" evidence="1">
    <location>
        <begin position="61"/>
        <end position="83"/>
    </location>
</feature>
<proteinExistence type="predicted"/>
<feature type="compositionally biased region" description="Polar residues" evidence="1">
    <location>
        <begin position="67"/>
        <end position="83"/>
    </location>
</feature>